<dbReference type="GO" id="GO:0016887">
    <property type="term" value="F:ATP hydrolysis activity"/>
    <property type="evidence" value="ECO:0007669"/>
    <property type="project" value="InterPro"/>
</dbReference>
<accession>A0A2K9NJV8</accession>
<dbReference type="GO" id="GO:0005524">
    <property type="term" value="F:ATP binding"/>
    <property type="evidence" value="ECO:0007669"/>
    <property type="project" value="UniProtKB-KW"/>
</dbReference>
<keyword evidence="10" id="KW-1185">Reference proteome</keyword>
<dbReference type="PROSITE" id="PS50929">
    <property type="entry name" value="ABC_TM1F"/>
    <property type="match status" value="1"/>
</dbReference>
<keyword evidence="7" id="KW-1133">Transmembrane helix</keyword>
<dbReference type="SUPFAM" id="SSF52540">
    <property type="entry name" value="P-loop containing nucleoside triphosphate hydrolases"/>
    <property type="match status" value="1"/>
</dbReference>
<dbReference type="FunFam" id="3.40.50.300:FF:000299">
    <property type="entry name" value="ABC transporter ATP-binding protein/permease"/>
    <property type="match status" value="1"/>
</dbReference>
<proteinExistence type="predicted"/>
<dbReference type="InterPro" id="IPR017871">
    <property type="entry name" value="ABC_transporter-like_CS"/>
</dbReference>
<dbReference type="InterPro" id="IPR027417">
    <property type="entry name" value="P-loop_NTPase"/>
</dbReference>
<evidence type="ECO:0000256" key="3">
    <source>
        <dbReference type="ARBA" id="ARBA00022475"/>
    </source>
</evidence>
<keyword evidence="4" id="KW-0812">Transmembrane</keyword>
<reference evidence="9 10" key="1">
    <citation type="submission" date="2017-12" db="EMBL/GenBank/DDBJ databases">
        <title>Genomes of bacteria within cyanobacterial aggregates.</title>
        <authorList>
            <person name="Cai H."/>
        </authorList>
    </citation>
    <scope>NUCLEOTIDE SEQUENCE [LARGE SCALE GENOMIC DNA]</scope>
    <source>
        <strain evidence="9 10">TH16</strain>
    </source>
</reference>
<dbReference type="PROSITE" id="PS00211">
    <property type="entry name" value="ABC_TRANSPORTER_1"/>
    <property type="match status" value="1"/>
</dbReference>
<keyword evidence="3" id="KW-1003">Cell membrane</keyword>
<name>A0A2K9NJV8_9PROT</name>
<keyword evidence="6 9" id="KW-0067">ATP-binding</keyword>
<dbReference type="InterPro" id="IPR036640">
    <property type="entry name" value="ABC1_TM_sf"/>
</dbReference>
<dbReference type="PANTHER" id="PTHR43394:SF1">
    <property type="entry name" value="ATP-BINDING CASSETTE SUB-FAMILY B MEMBER 10, MITOCHONDRIAL"/>
    <property type="match status" value="1"/>
</dbReference>
<gene>
    <name evidence="9" type="ORF">C0V82_20000</name>
</gene>
<dbReference type="SMART" id="SM00382">
    <property type="entry name" value="AAA"/>
    <property type="match status" value="1"/>
</dbReference>
<dbReference type="PROSITE" id="PS50893">
    <property type="entry name" value="ABC_TRANSPORTER_2"/>
    <property type="match status" value="1"/>
</dbReference>
<dbReference type="EMBL" id="CP025612">
    <property type="protein sequence ID" value="AUN32615.1"/>
    <property type="molecule type" value="Genomic_DNA"/>
</dbReference>
<dbReference type="CDD" id="cd07346">
    <property type="entry name" value="ABC_6TM_exporters"/>
    <property type="match status" value="1"/>
</dbReference>
<dbReference type="RefSeq" id="WP_102114148.1">
    <property type="nucleotide sequence ID" value="NZ_BMGN01000007.1"/>
</dbReference>
<sequence>MPPNRSLKALSDIEIEEHLAKQSLNRSMARRLLPLLAPVRHRIASVIGIEALLAMAVFLRPFFIGYVIDHGFIRTGDHWHTETQVVLWAALGLFATWTVRFALGGLSRYLASTAALRVLNGLRIQVFAHVQGLSVGYFDRTKAGRIISRVDRDVDTLEPLLIQGPPELLSALLRCGLAGLLLWSISHDLFLSLAAMVPVLVAATWLFKHISQSRWTRVAEARSRFTAHLVESVSGVRLIQQMVREQANWERYSWLVRDFSWALVNGNIKTGWFAPFTALLTTTGMAIMLVVGARGMALGEITAGQLAQSLFFVFQFLGPLQELNDLFERYANGSACAQRIFLTLDTKPDIVDADDAIDLPAVRGDVGFHNVRFAYDPRRPEPVIKELDLHIHAGEVLAIVGPTGHGKSTLVQLLTRFYDANGGAVTIDGHDVRRLSQRSLRRHVGVVLQDNVLFGGTILDNLRLARPDATDADLIDAARDLGADEVLEALPLAYHTPVGPMGSHLSLGQRQLVCLVRAYIADPAVLVLDEATSAVDVHTERRIQRALRRLCEGRTSIIIAHRLATIRDADRIAVIRQGRVVEIGSHQALIGAGGVYAGLYRAYEANTLVPAE</sequence>
<dbReference type="GO" id="GO:0015421">
    <property type="term" value="F:ABC-type oligopeptide transporter activity"/>
    <property type="evidence" value="ECO:0007669"/>
    <property type="project" value="TreeGrafter"/>
</dbReference>
<organism evidence="9 10">
    <name type="scientific">Niveispirillum cyanobacteriorum</name>
    <dbReference type="NCBI Taxonomy" id="1612173"/>
    <lineage>
        <taxon>Bacteria</taxon>
        <taxon>Pseudomonadati</taxon>
        <taxon>Pseudomonadota</taxon>
        <taxon>Alphaproteobacteria</taxon>
        <taxon>Rhodospirillales</taxon>
        <taxon>Azospirillaceae</taxon>
        <taxon>Niveispirillum</taxon>
    </lineage>
</organism>
<dbReference type="GO" id="GO:0005886">
    <property type="term" value="C:plasma membrane"/>
    <property type="evidence" value="ECO:0007669"/>
    <property type="project" value="UniProtKB-SubCell"/>
</dbReference>
<evidence type="ECO:0000313" key="9">
    <source>
        <dbReference type="EMBL" id="AUN32615.1"/>
    </source>
</evidence>
<dbReference type="InterPro" id="IPR039421">
    <property type="entry name" value="Type_1_exporter"/>
</dbReference>
<evidence type="ECO:0000256" key="7">
    <source>
        <dbReference type="ARBA" id="ARBA00022989"/>
    </source>
</evidence>
<evidence type="ECO:0000256" key="1">
    <source>
        <dbReference type="ARBA" id="ARBA00004651"/>
    </source>
</evidence>
<evidence type="ECO:0000256" key="2">
    <source>
        <dbReference type="ARBA" id="ARBA00022448"/>
    </source>
</evidence>
<evidence type="ECO:0000313" key="10">
    <source>
        <dbReference type="Proteomes" id="UP000234752"/>
    </source>
</evidence>
<dbReference type="SUPFAM" id="SSF90123">
    <property type="entry name" value="ABC transporter transmembrane region"/>
    <property type="match status" value="1"/>
</dbReference>
<dbReference type="KEGG" id="ncb:C0V82_20000"/>
<evidence type="ECO:0000256" key="5">
    <source>
        <dbReference type="ARBA" id="ARBA00022741"/>
    </source>
</evidence>
<evidence type="ECO:0000256" key="6">
    <source>
        <dbReference type="ARBA" id="ARBA00022840"/>
    </source>
</evidence>
<keyword evidence="2" id="KW-0813">Transport</keyword>
<dbReference type="InterPro" id="IPR003593">
    <property type="entry name" value="AAA+_ATPase"/>
</dbReference>
<dbReference type="InterPro" id="IPR011527">
    <property type="entry name" value="ABC1_TM_dom"/>
</dbReference>
<evidence type="ECO:0000256" key="8">
    <source>
        <dbReference type="ARBA" id="ARBA00023136"/>
    </source>
</evidence>
<dbReference type="AlphaFoldDB" id="A0A2K9NJV8"/>
<comment type="subcellular location">
    <subcellularLocation>
        <location evidence="1">Cell membrane</location>
        <topology evidence="1">Multi-pass membrane protein</topology>
    </subcellularLocation>
</comment>
<dbReference type="Pfam" id="PF00664">
    <property type="entry name" value="ABC_membrane"/>
    <property type="match status" value="1"/>
</dbReference>
<evidence type="ECO:0000256" key="4">
    <source>
        <dbReference type="ARBA" id="ARBA00022692"/>
    </source>
</evidence>
<dbReference type="Proteomes" id="UP000234752">
    <property type="component" value="Chromosome eg_2"/>
</dbReference>
<dbReference type="Gene3D" id="1.20.1560.10">
    <property type="entry name" value="ABC transporter type 1, transmembrane domain"/>
    <property type="match status" value="1"/>
</dbReference>
<keyword evidence="8" id="KW-0472">Membrane</keyword>
<dbReference type="Gene3D" id="3.40.50.300">
    <property type="entry name" value="P-loop containing nucleotide triphosphate hydrolases"/>
    <property type="match status" value="1"/>
</dbReference>
<protein>
    <submittedName>
        <fullName evidence="9">ABC transporter ATP-binding protein</fullName>
    </submittedName>
</protein>
<keyword evidence="5" id="KW-0547">Nucleotide-binding</keyword>
<dbReference type="PANTHER" id="PTHR43394">
    <property type="entry name" value="ATP-DEPENDENT PERMEASE MDL1, MITOCHONDRIAL"/>
    <property type="match status" value="1"/>
</dbReference>
<dbReference type="InterPro" id="IPR003439">
    <property type="entry name" value="ABC_transporter-like_ATP-bd"/>
</dbReference>
<dbReference type="OrthoDB" id="5288404at2"/>
<dbReference type="Pfam" id="PF00005">
    <property type="entry name" value="ABC_tran"/>
    <property type="match status" value="1"/>
</dbReference>